<dbReference type="AlphaFoldDB" id="A0AAV5SBP0"/>
<evidence type="ECO:0000256" key="1">
    <source>
        <dbReference type="SAM" id="MobiDB-lite"/>
    </source>
</evidence>
<name>A0AAV5SBP0_9BILA</name>
<keyword evidence="4" id="KW-1185">Reference proteome</keyword>
<feature type="transmembrane region" description="Helical" evidence="2">
    <location>
        <begin position="24"/>
        <end position="43"/>
    </location>
</feature>
<accession>A0AAV5SBP0</accession>
<evidence type="ECO:0000256" key="2">
    <source>
        <dbReference type="SAM" id="Phobius"/>
    </source>
</evidence>
<keyword evidence="2" id="KW-1133">Transmembrane helix</keyword>
<protein>
    <submittedName>
        <fullName evidence="3">Uncharacterized protein</fullName>
    </submittedName>
</protein>
<comment type="caution">
    <text evidence="3">The sequence shown here is derived from an EMBL/GenBank/DDBJ whole genome shotgun (WGS) entry which is preliminary data.</text>
</comment>
<evidence type="ECO:0000313" key="4">
    <source>
        <dbReference type="Proteomes" id="UP001432027"/>
    </source>
</evidence>
<keyword evidence="2" id="KW-0472">Membrane</keyword>
<gene>
    <name evidence="3" type="ORF">PENTCL1PPCAC_2067</name>
</gene>
<feature type="region of interest" description="Disordered" evidence="1">
    <location>
        <begin position="49"/>
        <end position="71"/>
    </location>
</feature>
<dbReference type="Proteomes" id="UP001432027">
    <property type="component" value="Unassembled WGS sequence"/>
</dbReference>
<proteinExistence type="predicted"/>
<reference evidence="3" key="1">
    <citation type="submission" date="2023-10" db="EMBL/GenBank/DDBJ databases">
        <title>Genome assembly of Pristionchus species.</title>
        <authorList>
            <person name="Yoshida K."/>
            <person name="Sommer R.J."/>
        </authorList>
    </citation>
    <scope>NUCLEOTIDE SEQUENCE</scope>
    <source>
        <strain evidence="3">RS0144</strain>
    </source>
</reference>
<sequence>MAGEILFQSVKEFVVYLAQSVPGIYLFWSTIGAMIFIVSGSIWKACQEERTPSPPTMAPPLPPIPDGSGISRYVAIDNESSSHSEEANS</sequence>
<keyword evidence="2" id="KW-0812">Transmembrane</keyword>
<dbReference type="EMBL" id="BTSX01000001">
    <property type="protein sequence ID" value="GMS79892.1"/>
    <property type="molecule type" value="Genomic_DNA"/>
</dbReference>
<feature type="compositionally biased region" description="Pro residues" evidence="1">
    <location>
        <begin position="52"/>
        <end position="65"/>
    </location>
</feature>
<evidence type="ECO:0000313" key="3">
    <source>
        <dbReference type="EMBL" id="GMS79892.1"/>
    </source>
</evidence>
<organism evidence="3 4">
    <name type="scientific">Pristionchus entomophagus</name>
    <dbReference type="NCBI Taxonomy" id="358040"/>
    <lineage>
        <taxon>Eukaryota</taxon>
        <taxon>Metazoa</taxon>
        <taxon>Ecdysozoa</taxon>
        <taxon>Nematoda</taxon>
        <taxon>Chromadorea</taxon>
        <taxon>Rhabditida</taxon>
        <taxon>Rhabditina</taxon>
        <taxon>Diplogasteromorpha</taxon>
        <taxon>Diplogasteroidea</taxon>
        <taxon>Neodiplogasteridae</taxon>
        <taxon>Pristionchus</taxon>
    </lineage>
</organism>